<dbReference type="SUPFAM" id="SSF88697">
    <property type="entry name" value="PUA domain-like"/>
    <property type="match status" value="1"/>
</dbReference>
<accession>A0A381UF78</accession>
<dbReference type="Gene3D" id="3.40.1280.10">
    <property type="match status" value="1"/>
</dbReference>
<comment type="subcellular location">
    <subcellularLocation>
        <location evidence="1">Cytoplasm</location>
    </subcellularLocation>
</comment>
<dbReference type="NCBIfam" id="NF008692">
    <property type="entry name" value="PRK11713.1-5"/>
    <property type="match status" value="1"/>
</dbReference>
<dbReference type="GO" id="GO:0005737">
    <property type="term" value="C:cytoplasm"/>
    <property type="evidence" value="ECO:0007669"/>
    <property type="project" value="UniProtKB-SubCell"/>
</dbReference>
<dbReference type="InterPro" id="IPR006700">
    <property type="entry name" value="RsmE"/>
</dbReference>
<evidence type="ECO:0000256" key="2">
    <source>
        <dbReference type="ARBA" id="ARBA00005528"/>
    </source>
</evidence>
<dbReference type="GO" id="GO:0070042">
    <property type="term" value="F:rRNA (uridine-N3-)-methyltransferase activity"/>
    <property type="evidence" value="ECO:0007669"/>
    <property type="project" value="TreeGrafter"/>
</dbReference>
<sequence length="243" mass="27101">MHRFFANKSNFLNNLVVLQGSDVSHIRTVLRLTVGDEIEVLDGEGSLYLVRLSELKNKLIKCEILSSEKNDTESPLKIHLGQSLVKGNGFDVILRKAVELGAHSISPLLTERTVTKSDSDKKIIRWKKIAEESSKQCGRSSIPKISNSIVKLETFCQQASDSDLKLIFWEMENKKRLRDINPETAPNSASVLIGPEGGFTQEEVETARSYGFHSLRLGPRIFRAETAPLVVLSLLQAKWGDIG</sequence>
<keyword evidence="7" id="KW-0808">Transferase</keyword>
<dbReference type="EMBL" id="UINC01006075">
    <property type="protein sequence ID" value="SVA25313.1"/>
    <property type="molecule type" value="Genomic_DNA"/>
</dbReference>
<comment type="catalytic activity">
    <reaction evidence="10">
        <text>uridine(1498) in 16S rRNA + S-adenosyl-L-methionine = N(3)-methyluridine(1498) in 16S rRNA + S-adenosyl-L-homocysteine + H(+)</text>
        <dbReference type="Rhea" id="RHEA:42920"/>
        <dbReference type="Rhea" id="RHEA-COMP:10283"/>
        <dbReference type="Rhea" id="RHEA-COMP:10284"/>
        <dbReference type="ChEBI" id="CHEBI:15378"/>
        <dbReference type="ChEBI" id="CHEBI:57856"/>
        <dbReference type="ChEBI" id="CHEBI:59789"/>
        <dbReference type="ChEBI" id="CHEBI:65315"/>
        <dbReference type="ChEBI" id="CHEBI:74502"/>
        <dbReference type="EC" id="2.1.1.193"/>
    </reaction>
</comment>
<feature type="domain" description="Ribosomal RNA small subunit methyltransferase E PUA-like" evidence="12">
    <location>
        <begin position="18"/>
        <end position="65"/>
    </location>
</feature>
<evidence type="ECO:0000256" key="7">
    <source>
        <dbReference type="ARBA" id="ARBA00022679"/>
    </source>
</evidence>
<organism evidence="13">
    <name type="scientific">marine metagenome</name>
    <dbReference type="NCBI Taxonomy" id="408172"/>
    <lineage>
        <taxon>unclassified sequences</taxon>
        <taxon>metagenomes</taxon>
        <taxon>ecological metagenomes</taxon>
    </lineage>
</organism>
<evidence type="ECO:0000256" key="6">
    <source>
        <dbReference type="ARBA" id="ARBA00022603"/>
    </source>
</evidence>
<dbReference type="InterPro" id="IPR029026">
    <property type="entry name" value="tRNA_m1G_MTases_N"/>
</dbReference>
<dbReference type="SUPFAM" id="SSF75217">
    <property type="entry name" value="alpha/beta knot"/>
    <property type="match status" value="1"/>
</dbReference>
<evidence type="ECO:0000256" key="4">
    <source>
        <dbReference type="ARBA" id="ARBA00022490"/>
    </source>
</evidence>
<reference evidence="13" key="1">
    <citation type="submission" date="2018-05" db="EMBL/GenBank/DDBJ databases">
        <authorList>
            <person name="Lanie J.A."/>
            <person name="Ng W.-L."/>
            <person name="Kazmierczak K.M."/>
            <person name="Andrzejewski T.M."/>
            <person name="Davidsen T.M."/>
            <person name="Wayne K.J."/>
            <person name="Tettelin H."/>
            <person name="Glass J.I."/>
            <person name="Rusch D."/>
            <person name="Podicherti R."/>
            <person name="Tsui H.-C.T."/>
            <person name="Winkler M.E."/>
        </authorList>
    </citation>
    <scope>NUCLEOTIDE SEQUENCE</scope>
</reference>
<gene>
    <name evidence="13" type="ORF">METZ01_LOCUS78167</name>
</gene>
<protein>
    <recommendedName>
        <fullName evidence="3">16S rRNA (uracil(1498)-N(3))-methyltransferase</fullName>
        <ecNumber evidence="3">2.1.1.193</ecNumber>
    </recommendedName>
</protein>
<dbReference type="EC" id="2.1.1.193" evidence="3"/>
<keyword evidence="8" id="KW-0949">S-adenosyl-L-methionine</keyword>
<dbReference type="InterPro" id="IPR015947">
    <property type="entry name" value="PUA-like_sf"/>
</dbReference>
<keyword evidence="4" id="KW-0963">Cytoplasm</keyword>
<dbReference type="NCBIfam" id="TIGR00046">
    <property type="entry name" value="RsmE family RNA methyltransferase"/>
    <property type="match status" value="1"/>
</dbReference>
<comment type="similarity">
    <text evidence="2">Belongs to the RNA methyltransferase RsmE family.</text>
</comment>
<evidence type="ECO:0000259" key="12">
    <source>
        <dbReference type="Pfam" id="PF20260"/>
    </source>
</evidence>
<evidence type="ECO:0000256" key="5">
    <source>
        <dbReference type="ARBA" id="ARBA00022552"/>
    </source>
</evidence>
<dbReference type="PANTHER" id="PTHR30027:SF3">
    <property type="entry name" value="16S RRNA (URACIL(1498)-N(3))-METHYLTRANSFERASE"/>
    <property type="match status" value="1"/>
</dbReference>
<dbReference type="InterPro" id="IPR029028">
    <property type="entry name" value="Alpha/beta_knot_MTases"/>
</dbReference>
<dbReference type="Pfam" id="PF20260">
    <property type="entry name" value="PUA_4"/>
    <property type="match status" value="1"/>
</dbReference>
<dbReference type="InterPro" id="IPR046886">
    <property type="entry name" value="RsmE_MTase_dom"/>
</dbReference>
<dbReference type="Pfam" id="PF04452">
    <property type="entry name" value="Methyltrans_RNA"/>
    <property type="match status" value="1"/>
</dbReference>
<evidence type="ECO:0000313" key="13">
    <source>
        <dbReference type="EMBL" id="SVA25313.1"/>
    </source>
</evidence>
<evidence type="ECO:0000256" key="8">
    <source>
        <dbReference type="ARBA" id="ARBA00022691"/>
    </source>
</evidence>
<dbReference type="PIRSF" id="PIRSF015601">
    <property type="entry name" value="MTase_slr0722"/>
    <property type="match status" value="1"/>
</dbReference>
<evidence type="ECO:0000256" key="9">
    <source>
        <dbReference type="ARBA" id="ARBA00025699"/>
    </source>
</evidence>
<keyword evidence="5" id="KW-0698">rRNA processing</keyword>
<evidence type="ECO:0000256" key="10">
    <source>
        <dbReference type="ARBA" id="ARBA00047944"/>
    </source>
</evidence>
<proteinExistence type="inferred from homology"/>
<dbReference type="AlphaFoldDB" id="A0A381UF78"/>
<dbReference type="GO" id="GO:0070475">
    <property type="term" value="P:rRNA base methylation"/>
    <property type="evidence" value="ECO:0007669"/>
    <property type="project" value="TreeGrafter"/>
</dbReference>
<evidence type="ECO:0000259" key="11">
    <source>
        <dbReference type="Pfam" id="PF04452"/>
    </source>
</evidence>
<name>A0A381UF78_9ZZZZ</name>
<keyword evidence="6" id="KW-0489">Methyltransferase</keyword>
<evidence type="ECO:0000256" key="3">
    <source>
        <dbReference type="ARBA" id="ARBA00012328"/>
    </source>
</evidence>
<evidence type="ECO:0000256" key="1">
    <source>
        <dbReference type="ARBA" id="ARBA00004496"/>
    </source>
</evidence>
<feature type="domain" description="Ribosomal RNA small subunit methyltransferase E methyltransferase" evidence="11">
    <location>
        <begin position="73"/>
        <end position="236"/>
    </location>
</feature>
<dbReference type="CDD" id="cd18084">
    <property type="entry name" value="RsmE-like"/>
    <property type="match status" value="1"/>
</dbReference>
<dbReference type="PANTHER" id="PTHR30027">
    <property type="entry name" value="RIBOSOMAL RNA SMALL SUBUNIT METHYLTRANSFERASE E"/>
    <property type="match status" value="1"/>
</dbReference>
<dbReference type="InterPro" id="IPR046887">
    <property type="entry name" value="RsmE_PUA-like"/>
</dbReference>
<comment type="function">
    <text evidence="9">Specifically methylates the N3 position of the uracil ring of uridine 1498 (m3U1498) in 16S rRNA. Acts on the fully assembled 30S ribosomal subunit.</text>
</comment>